<evidence type="ECO:0000313" key="1">
    <source>
        <dbReference type="EMBL" id="CAH1057633.1"/>
    </source>
</evidence>
<organism evidence="1 2">
    <name type="scientific">Paenibacillus pseudetheri</name>
    <dbReference type="NCBI Taxonomy" id="2897682"/>
    <lineage>
        <taxon>Bacteria</taxon>
        <taxon>Bacillati</taxon>
        <taxon>Bacillota</taxon>
        <taxon>Bacilli</taxon>
        <taxon>Bacillales</taxon>
        <taxon>Paenibacillaceae</taxon>
        <taxon>Paenibacillus</taxon>
    </lineage>
</organism>
<proteinExistence type="predicted"/>
<protein>
    <submittedName>
        <fullName evidence="1">Uncharacterized protein</fullName>
    </submittedName>
</protein>
<gene>
    <name evidence="1" type="ORF">PAECIP111894_03791</name>
</gene>
<evidence type="ECO:0000313" key="2">
    <source>
        <dbReference type="Proteomes" id="UP000838749"/>
    </source>
</evidence>
<dbReference type="EMBL" id="CAKMAB010000022">
    <property type="protein sequence ID" value="CAH1057633.1"/>
    <property type="molecule type" value="Genomic_DNA"/>
</dbReference>
<name>A0ABN8FPM3_9BACL</name>
<accession>A0ABN8FPM3</accession>
<sequence>MALKDFQARVVANACITRVNNGEGTIEEVTATYKMTAEDRVKVLAHVYVLRPDLQEEETPSAA</sequence>
<comment type="caution">
    <text evidence="1">The sequence shown here is derived from an EMBL/GenBank/DDBJ whole genome shotgun (WGS) entry which is preliminary data.</text>
</comment>
<dbReference type="Proteomes" id="UP000838749">
    <property type="component" value="Unassembled WGS sequence"/>
</dbReference>
<reference evidence="1" key="1">
    <citation type="submission" date="2021-12" db="EMBL/GenBank/DDBJ databases">
        <authorList>
            <person name="Criscuolo A."/>
        </authorList>
    </citation>
    <scope>NUCLEOTIDE SEQUENCE</scope>
    <source>
        <strain evidence="1">CIP111894</strain>
    </source>
</reference>
<keyword evidence="2" id="KW-1185">Reference proteome</keyword>
<dbReference type="RefSeq" id="WP_234537572.1">
    <property type="nucleotide sequence ID" value="NZ_CAKMAB010000022.1"/>
</dbReference>